<dbReference type="PROSITE" id="PS51257">
    <property type="entry name" value="PROKAR_LIPOPROTEIN"/>
    <property type="match status" value="1"/>
</dbReference>
<evidence type="ECO:0000313" key="4">
    <source>
        <dbReference type="Proteomes" id="UP001610861"/>
    </source>
</evidence>
<evidence type="ECO:0000313" key="3">
    <source>
        <dbReference type="EMBL" id="MFH8251540.1"/>
    </source>
</evidence>
<reference evidence="3 4" key="1">
    <citation type="submission" date="2024-09" db="EMBL/GenBank/DDBJ databases">
        <authorList>
            <person name="Pan X."/>
        </authorList>
    </citation>
    <scope>NUCLEOTIDE SEQUENCE [LARGE SCALE GENOMIC DNA]</scope>
    <source>
        <strain evidence="3 4">B2969</strain>
    </source>
</reference>
<feature type="region of interest" description="Disordered" evidence="1">
    <location>
        <begin position="27"/>
        <end position="48"/>
    </location>
</feature>
<dbReference type="Proteomes" id="UP001610861">
    <property type="component" value="Unassembled WGS sequence"/>
</dbReference>
<protein>
    <recommendedName>
        <fullName evidence="5">Lipoprotein</fullName>
    </recommendedName>
</protein>
<evidence type="ECO:0008006" key="5">
    <source>
        <dbReference type="Google" id="ProtNLM"/>
    </source>
</evidence>
<accession>A0ABW7Q9I1</accession>
<keyword evidence="4" id="KW-1185">Reference proteome</keyword>
<feature type="signal peptide" evidence="2">
    <location>
        <begin position="1"/>
        <end position="20"/>
    </location>
</feature>
<feature type="compositionally biased region" description="Low complexity" evidence="1">
    <location>
        <begin position="27"/>
        <end position="36"/>
    </location>
</feature>
<dbReference type="EMBL" id="JBIQWL010000005">
    <property type="protein sequence ID" value="MFH8251540.1"/>
    <property type="molecule type" value="Genomic_DNA"/>
</dbReference>
<keyword evidence="2" id="KW-0732">Signal</keyword>
<comment type="caution">
    <text evidence="3">The sequence shown here is derived from an EMBL/GenBank/DDBJ whole genome shotgun (WGS) entry which is preliminary data.</text>
</comment>
<evidence type="ECO:0000256" key="2">
    <source>
        <dbReference type="SAM" id="SignalP"/>
    </source>
</evidence>
<feature type="chain" id="PRO_5045695273" description="Lipoprotein" evidence="2">
    <location>
        <begin position="21"/>
        <end position="242"/>
    </location>
</feature>
<sequence>MARSALAGLGALALAGLLLAGCASTTSGTSASSPEPATEETATPDPDLGAAWLDNGNMIGLVTLGSSTCVPVAEEATYTDGTLNVTLAAPAASTPCTSDLVPRVTLVSVPKGVDASKNLPIEVSGDQYLGQVELPGVSGLTGTGETDYNPSAGWATVQGQFVILTWGSSSCPPVIQDVAATGPAEVTVTYETPAANQVCTMDMAPRAAVAAVNDLEETTGVSAILTGDAFDNVKIPIYGTNA</sequence>
<name>A0ABW7Q9I1_9MICO</name>
<organism evidence="3 4">
    <name type="scientific">Microbacterium alkaliflavum</name>
    <dbReference type="NCBI Taxonomy" id="3248839"/>
    <lineage>
        <taxon>Bacteria</taxon>
        <taxon>Bacillati</taxon>
        <taxon>Actinomycetota</taxon>
        <taxon>Actinomycetes</taxon>
        <taxon>Micrococcales</taxon>
        <taxon>Microbacteriaceae</taxon>
        <taxon>Microbacterium</taxon>
    </lineage>
</organism>
<gene>
    <name evidence="3" type="ORF">ACH3VR_14305</name>
</gene>
<proteinExistence type="predicted"/>
<dbReference type="RefSeq" id="WP_397556998.1">
    <property type="nucleotide sequence ID" value="NZ_JBIQWL010000005.1"/>
</dbReference>
<evidence type="ECO:0000256" key="1">
    <source>
        <dbReference type="SAM" id="MobiDB-lite"/>
    </source>
</evidence>